<proteinExistence type="predicted"/>
<protein>
    <submittedName>
        <fullName evidence="1">Uncharacterized protein</fullName>
    </submittedName>
</protein>
<dbReference type="EMBL" id="VSRR010000514">
    <property type="protein sequence ID" value="MPC16520.1"/>
    <property type="molecule type" value="Genomic_DNA"/>
</dbReference>
<gene>
    <name evidence="1" type="ORF">E2C01_009347</name>
</gene>
<evidence type="ECO:0000313" key="2">
    <source>
        <dbReference type="Proteomes" id="UP000324222"/>
    </source>
</evidence>
<dbReference type="AlphaFoldDB" id="A0A5B7D4D7"/>
<name>A0A5B7D4D7_PORTR</name>
<organism evidence="1 2">
    <name type="scientific">Portunus trituberculatus</name>
    <name type="common">Swimming crab</name>
    <name type="synonym">Neptunus trituberculatus</name>
    <dbReference type="NCBI Taxonomy" id="210409"/>
    <lineage>
        <taxon>Eukaryota</taxon>
        <taxon>Metazoa</taxon>
        <taxon>Ecdysozoa</taxon>
        <taxon>Arthropoda</taxon>
        <taxon>Crustacea</taxon>
        <taxon>Multicrustacea</taxon>
        <taxon>Malacostraca</taxon>
        <taxon>Eumalacostraca</taxon>
        <taxon>Eucarida</taxon>
        <taxon>Decapoda</taxon>
        <taxon>Pleocyemata</taxon>
        <taxon>Brachyura</taxon>
        <taxon>Eubrachyura</taxon>
        <taxon>Portunoidea</taxon>
        <taxon>Portunidae</taxon>
        <taxon>Portuninae</taxon>
        <taxon>Portunus</taxon>
    </lineage>
</organism>
<keyword evidence="2" id="KW-1185">Reference proteome</keyword>
<comment type="caution">
    <text evidence="1">The sequence shown here is derived from an EMBL/GenBank/DDBJ whole genome shotgun (WGS) entry which is preliminary data.</text>
</comment>
<reference evidence="1 2" key="1">
    <citation type="submission" date="2019-05" db="EMBL/GenBank/DDBJ databases">
        <title>Another draft genome of Portunus trituberculatus and its Hox gene families provides insights of decapod evolution.</title>
        <authorList>
            <person name="Jeong J.-H."/>
            <person name="Song I."/>
            <person name="Kim S."/>
            <person name="Choi T."/>
            <person name="Kim D."/>
            <person name="Ryu S."/>
            <person name="Kim W."/>
        </authorList>
    </citation>
    <scope>NUCLEOTIDE SEQUENCE [LARGE SCALE GENOMIC DNA]</scope>
    <source>
        <tissue evidence="1">Muscle</tissue>
    </source>
</reference>
<evidence type="ECO:0000313" key="1">
    <source>
        <dbReference type="EMBL" id="MPC16520.1"/>
    </source>
</evidence>
<dbReference type="Proteomes" id="UP000324222">
    <property type="component" value="Unassembled WGS sequence"/>
</dbReference>
<accession>A0A5B7D4D7</accession>
<sequence length="77" mass="8823">MWRDARSQQAQPSIAMCKQGTTSTSACKSINITFMYDDAILLTLVKAYGGQKINGCRYSLHYSNPIHEFWKLYKITK</sequence>